<keyword evidence="4" id="KW-1185">Reference proteome</keyword>
<keyword evidence="2" id="KW-0732">Signal</keyword>
<evidence type="ECO:0000256" key="2">
    <source>
        <dbReference type="SAM" id="SignalP"/>
    </source>
</evidence>
<name>A0AAN7BPL6_9PEZI</name>
<accession>A0AAN7BPL6</accession>
<feature type="region of interest" description="Disordered" evidence="1">
    <location>
        <begin position="138"/>
        <end position="181"/>
    </location>
</feature>
<dbReference type="Proteomes" id="UP001301958">
    <property type="component" value="Unassembled WGS sequence"/>
</dbReference>
<feature type="chain" id="PRO_5042828413" description="Prp 4 CRoW domain-containing protein" evidence="2">
    <location>
        <begin position="22"/>
        <end position="240"/>
    </location>
</feature>
<organism evidence="3 4">
    <name type="scientific">Podospora fimiseda</name>
    <dbReference type="NCBI Taxonomy" id="252190"/>
    <lineage>
        <taxon>Eukaryota</taxon>
        <taxon>Fungi</taxon>
        <taxon>Dikarya</taxon>
        <taxon>Ascomycota</taxon>
        <taxon>Pezizomycotina</taxon>
        <taxon>Sordariomycetes</taxon>
        <taxon>Sordariomycetidae</taxon>
        <taxon>Sordariales</taxon>
        <taxon>Podosporaceae</taxon>
        <taxon>Podospora</taxon>
    </lineage>
</organism>
<comment type="caution">
    <text evidence="3">The sequence shown here is derived from an EMBL/GenBank/DDBJ whole genome shotgun (WGS) entry which is preliminary data.</text>
</comment>
<proteinExistence type="predicted"/>
<evidence type="ECO:0000256" key="1">
    <source>
        <dbReference type="SAM" id="MobiDB-lite"/>
    </source>
</evidence>
<reference evidence="3" key="2">
    <citation type="submission" date="2023-05" db="EMBL/GenBank/DDBJ databases">
        <authorList>
            <consortium name="Lawrence Berkeley National Laboratory"/>
            <person name="Steindorff A."/>
            <person name="Hensen N."/>
            <person name="Bonometti L."/>
            <person name="Westerberg I."/>
            <person name="Brannstrom I.O."/>
            <person name="Guillou S."/>
            <person name="Cros-Aarteil S."/>
            <person name="Calhoun S."/>
            <person name="Haridas S."/>
            <person name="Kuo A."/>
            <person name="Mondo S."/>
            <person name="Pangilinan J."/>
            <person name="Riley R."/>
            <person name="Labutti K."/>
            <person name="Andreopoulos B."/>
            <person name="Lipzen A."/>
            <person name="Chen C."/>
            <person name="Yanf M."/>
            <person name="Daum C."/>
            <person name="Ng V."/>
            <person name="Clum A."/>
            <person name="Ohm R."/>
            <person name="Martin F."/>
            <person name="Silar P."/>
            <person name="Natvig D."/>
            <person name="Lalanne C."/>
            <person name="Gautier V."/>
            <person name="Ament-Velasquez S.L."/>
            <person name="Kruys A."/>
            <person name="Hutchinson M.I."/>
            <person name="Powell A.J."/>
            <person name="Barry K."/>
            <person name="Miller A.N."/>
            <person name="Grigoriev I.V."/>
            <person name="Debuchy R."/>
            <person name="Gladieux P."/>
            <person name="Thoren M.H."/>
            <person name="Johannesson H."/>
        </authorList>
    </citation>
    <scope>NUCLEOTIDE SEQUENCE</scope>
    <source>
        <strain evidence="3">CBS 990.96</strain>
    </source>
</reference>
<feature type="compositionally biased region" description="Low complexity" evidence="1">
    <location>
        <begin position="140"/>
        <end position="180"/>
    </location>
</feature>
<evidence type="ECO:0000313" key="3">
    <source>
        <dbReference type="EMBL" id="KAK4226793.1"/>
    </source>
</evidence>
<sequence>MQIKTITTALAALAFASDVAAKLQPYKVQEVKMSTRQLFGVVRREEPGYQPESAVCGSGNTCEEACGTGYQTCASIDSKIHCFNMDAGQTCCPDKSGNSCDAGYYCASDKSAGTFCCPDDMNLEECAKEYSVSGGLVAQTAAPEPTTSSTSSVASTTSSEATTSSAAVTSSSSETASTTVTEKHTVTYAPSSTFPASNTTSISSFTSPSPTVSNTPEGKAGALAAPISALLLIAGVAALL</sequence>
<feature type="signal peptide" evidence="2">
    <location>
        <begin position="1"/>
        <end position="21"/>
    </location>
</feature>
<evidence type="ECO:0008006" key="5">
    <source>
        <dbReference type="Google" id="ProtNLM"/>
    </source>
</evidence>
<protein>
    <recommendedName>
        <fullName evidence="5">Prp 4 CRoW domain-containing protein</fullName>
    </recommendedName>
</protein>
<reference evidence="3" key="1">
    <citation type="journal article" date="2023" name="Mol. Phylogenet. Evol.">
        <title>Genome-scale phylogeny and comparative genomics of the fungal order Sordariales.</title>
        <authorList>
            <person name="Hensen N."/>
            <person name="Bonometti L."/>
            <person name="Westerberg I."/>
            <person name="Brannstrom I.O."/>
            <person name="Guillou S."/>
            <person name="Cros-Aarteil S."/>
            <person name="Calhoun S."/>
            <person name="Haridas S."/>
            <person name="Kuo A."/>
            <person name="Mondo S."/>
            <person name="Pangilinan J."/>
            <person name="Riley R."/>
            <person name="LaButti K."/>
            <person name="Andreopoulos B."/>
            <person name="Lipzen A."/>
            <person name="Chen C."/>
            <person name="Yan M."/>
            <person name="Daum C."/>
            <person name="Ng V."/>
            <person name="Clum A."/>
            <person name="Steindorff A."/>
            <person name="Ohm R.A."/>
            <person name="Martin F."/>
            <person name="Silar P."/>
            <person name="Natvig D.O."/>
            <person name="Lalanne C."/>
            <person name="Gautier V."/>
            <person name="Ament-Velasquez S.L."/>
            <person name="Kruys A."/>
            <person name="Hutchinson M.I."/>
            <person name="Powell A.J."/>
            <person name="Barry K."/>
            <person name="Miller A.N."/>
            <person name="Grigoriev I.V."/>
            <person name="Debuchy R."/>
            <person name="Gladieux P."/>
            <person name="Hiltunen Thoren M."/>
            <person name="Johannesson H."/>
        </authorList>
    </citation>
    <scope>NUCLEOTIDE SEQUENCE</scope>
    <source>
        <strain evidence="3">CBS 990.96</strain>
    </source>
</reference>
<dbReference type="EMBL" id="MU865342">
    <property type="protein sequence ID" value="KAK4226793.1"/>
    <property type="molecule type" value="Genomic_DNA"/>
</dbReference>
<gene>
    <name evidence="3" type="ORF">QBC38DRAFT_479672</name>
</gene>
<evidence type="ECO:0000313" key="4">
    <source>
        <dbReference type="Proteomes" id="UP001301958"/>
    </source>
</evidence>
<dbReference type="AlphaFoldDB" id="A0AAN7BPL6"/>